<organism evidence="1 2">
    <name type="scientific">Algoriphagus jejuensis</name>
    <dbReference type="NCBI Taxonomy" id="419934"/>
    <lineage>
        <taxon>Bacteria</taxon>
        <taxon>Pseudomonadati</taxon>
        <taxon>Bacteroidota</taxon>
        <taxon>Cytophagia</taxon>
        <taxon>Cytophagales</taxon>
        <taxon>Cyclobacteriaceae</taxon>
        <taxon>Algoriphagus</taxon>
    </lineage>
</organism>
<accession>A0ABN1N4X3</accession>
<name>A0ABN1N4X3_9BACT</name>
<evidence type="ECO:0008006" key="3">
    <source>
        <dbReference type="Google" id="ProtNLM"/>
    </source>
</evidence>
<sequence length="77" mass="8906">MIKGHKLAKNLSRVFESYGISLNGKQGKLHLKNDLHMDEVFINGLIFELEYVSKKNLDKDFKELELRPVSLIQEFAS</sequence>
<gene>
    <name evidence="1" type="ORF">GCM10009119_39510</name>
</gene>
<reference evidence="1 2" key="1">
    <citation type="journal article" date="2019" name="Int. J. Syst. Evol. Microbiol.">
        <title>The Global Catalogue of Microorganisms (GCM) 10K type strain sequencing project: providing services to taxonomists for standard genome sequencing and annotation.</title>
        <authorList>
            <consortium name="The Broad Institute Genomics Platform"/>
            <consortium name="The Broad Institute Genome Sequencing Center for Infectious Disease"/>
            <person name="Wu L."/>
            <person name="Ma J."/>
        </authorList>
    </citation>
    <scope>NUCLEOTIDE SEQUENCE [LARGE SCALE GENOMIC DNA]</scope>
    <source>
        <strain evidence="1 2">JCM 16112</strain>
    </source>
</reference>
<dbReference type="RefSeq" id="WP_343854618.1">
    <property type="nucleotide sequence ID" value="NZ_BAAAFI010000048.1"/>
</dbReference>
<protein>
    <recommendedName>
        <fullName evidence="3">Acyl carrier protein</fullName>
    </recommendedName>
</protein>
<proteinExistence type="predicted"/>
<keyword evidence="2" id="KW-1185">Reference proteome</keyword>
<evidence type="ECO:0000313" key="2">
    <source>
        <dbReference type="Proteomes" id="UP001500469"/>
    </source>
</evidence>
<evidence type="ECO:0000313" key="1">
    <source>
        <dbReference type="EMBL" id="GAA0880981.1"/>
    </source>
</evidence>
<dbReference type="Proteomes" id="UP001500469">
    <property type="component" value="Unassembled WGS sequence"/>
</dbReference>
<dbReference type="EMBL" id="BAAAFI010000048">
    <property type="protein sequence ID" value="GAA0880981.1"/>
    <property type="molecule type" value="Genomic_DNA"/>
</dbReference>
<comment type="caution">
    <text evidence="1">The sequence shown here is derived from an EMBL/GenBank/DDBJ whole genome shotgun (WGS) entry which is preliminary data.</text>
</comment>